<protein>
    <recommendedName>
        <fullName evidence="4">F-box domain-containing protein</fullName>
    </recommendedName>
</protein>
<accession>A0AAW0DAF9</accession>
<reference evidence="2 3" key="1">
    <citation type="submission" date="2024-01" db="EMBL/GenBank/DDBJ databases">
        <title>A draft genome for a cacao thread blight-causing isolate of Paramarasmius palmivorus.</title>
        <authorList>
            <person name="Baruah I.K."/>
            <person name="Bukari Y."/>
            <person name="Amoako-Attah I."/>
            <person name="Meinhardt L.W."/>
            <person name="Bailey B.A."/>
            <person name="Cohen S.P."/>
        </authorList>
    </citation>
    <scope>NUCLEOTIDE SEQUENCE [LARGE SCALE GENOMIC DNA]</scope>
    <source>
        <strain evidence="2 3">GH-12</strain>
    </source>
</reference>
<evidence type="ECO:0008006" key="4">
    <source>
        <dbReference type="Google" id="ProtNLM"/>
    </source>
</evidence>
<keyword evidence="1" id="KW-0175">Coiled coil</keyword>
<dbReference type="Gene3D" id="3.80.10.10">
    <property type="entry name" value="Ribonuclease Inhibitor"/>
    <property type="match status" value="1"/>
</dbReference>
<name>A0AAW0DAF9_9AGAR</name>
<gene>
    <name evidence="2" type="ORF">VNI00_005996</name>
</gene>
<dbReference type="AlphaFoldDB" id="A0AAW0DAF9"/>
<dbReference type="SUPFAM" id="SSF52047">
    <property type="entry name" value="RNI-like"/>
    <property type="match status" value="1"/>
</dbReference>
<sequence length="529" mass="59287">MSDSKSNLSLSSRALTIERLFRTTITPSQHSLVSQYLVDAEAEIKRHEIQIDKLRSSIVLLENKRSNLSKKAVKYRTLLSPVHRIPPEVLEKVFSFACEGSTLQTDLIPPPILLSGVCGRWRDITLAMPSLWTSVHIISLGEWAEKKRYKHLLHRVQYFLERSKKSPLDLVLDFSFKFPHRDAVPILAALVSQATRWQRLTLQNTNDGCLRHPVFCALEQLGLPMLTHLAATGSFADDTAQECQLFSHCPSLTSLVMTDGGPLSIRDNLPWRQIKTLQTFTAYESSGLGVVAQCPNVEQLTLRDIGGISEGGPFRGEHINYPVKELSVRANTEDEVTCIFKNSTLHELSYLEIQGRTQTVWNLSESGQNIIIDFFTRSACSLTSLTLTKLPISDTQTIYLLSILPTLTSLHIEEQCRPRLPINRIITPSFLDRLSDVTNMDTRPFLPALARIKFLLHAQELDIGALSRALSSRWVPDSEYASELGISCIQLVDIVFVEKGQHVEHLKSSLGWMSRAGAFLYVSNIGGAT</sequence>
<dbReference type="Proteomes" id="UP001383192">
    <property type="component" value="Unassembled WGS sequence"/>
</dbReference>
<evidence type="ECO:0000313" key="2">
    <source>
        <dbReference type="EMBL" id="KAK7049395.1"/>
    </source>
</evidence>
<comment type="caution">
    <text evidence="2">The sequence shown here is derived from an EMBL/GenBank/DDBJ whole genome shotgun (WGS) entry which is preliminary data.</text>
</comment>
<dbReference type="Gene3D" id="1.20.1280.50">
    <property type="match status" value="1"/>
</dbReference>
<feature type="coiled-coil region" evidence="1">
    <location>
        <begin position="37"/>
        <end position="71"/>
    </location>
</feature>
<dbReference type="InterPro" id="IPR032675">
    <property type="entry name" value="LRR_dom_sf"/>
</dbReference>
<evidence type="ECO:0000256" key="1">
    <source>
        <dbReference type="SAM" id="Coils"/>
    </source>
</evidence>
<dbReference type="EMBL" id="JAYKXP010000017">
    <property type="protein sequence ID" value="KAK7049395.1"/>
    <property type="molecule type" value="Genomic_DNA"/>
</dbReference>
<evidence type="ECO:0000313" key="3">
    <source>
        <dbReference type="Proteomes" id="UP001383192"/>
    </source>
</evidence>
<proteinExistence type="predicted"/>
<organism evidence="2 3">
    <name type="scientific">Paramarasmius palmivorus</name>
    <dbReference type="NCBI Taxonomy" id="297713"/>
    <lineage>
        <taxon>Eukaryota</taxon>
        <taxon>Fungi</taxon>
        <taxon>Dikarya</taxon>
        <taxon>Basidiomycota</taxon>
        <taxon>Agaricomycotina</taxon>
        <taxon>Agaricomycetes</taxon>
        <taxon>Agaricomycetidae</taxon>
        <taxon>Agaricales</taxon>
        <taxon>Marasmiineae</taxon>
        <taxon>Marasmiaceae</taxon>
        <taxon>Paramarasmius</taxon>
    </lineage>
</organism>
<keyword evidence="3" id="KW-1185">Reference proteome</keyword>